<feature type="domain" description="MoaB/Mog" evidence="12">
    <location>
        <begin position="179"/>
        <end position="316"/>
    </location>
</feature>
<dbReference type="EMBL" id="CP022530">
    <property type="protein sequence ID" value="ASP38870.1"/>
    <property type="molecule type" value="Genomic_DNA"/>
</dbReference>
<evidence type="ECO:0000256" key="8">
    <source>
        <dbReference type="ARBA" id="ARBA00022842"/>
    </source>
</evidence>
<dbReference type="SUPFAM" id="SSF63867">
    <property type="entry name" value="MoeA C-terminal domain-like"/>
    <property type="match status" value="1"/>
</dbReference>
<dbReference type="InterPro" id="IPR036425">
    <property type="entry name" value="MoaB/Mog-like_dom_sf"/>
</dbReference>
<dbReference type="InterPro" id="IPR005111">
    <property type="entry name" value="MoeA_C_domain_IV"/>
</dbReference>
<comment type="function">
    <text evidence="2 11">Catalyzes the insertion of molybdate into adenylated molybdopterin with the concomitant release of AMP.</text>
</comment>
<dbReference type="Gene3D" id="3.40.980.10">
    <property type="entry name" value="MoaB/Mog-like domain"/>
    <property type="match status" value="1"/>
</dbReference>
<dbReference type="GO" id="GO:0005829">
    <property type="term" value="C:cytosol"/>
    <property type="evidence" value="ECO:0007669"/>
    <property type="project" value="TreeGrafter"/>
</dbReference>
<dbReference type="NCBIfam" id="TIGR00177">
    <property type="entry name" value="molyb_syn"/>
    <property type="match status" value="1"/>
</dbReference>
<dbReference type="GO" id="GO:0006777">
    <property type="term" value="P:Mo-molybdopterin cofactor biosynthetic process"/>
    <property type="evidence" value="ECO:0007669"/>
    <property type="project" value="UniProtKB-UniRule"/>
</dbReference>
<keyword evidence="6 11" id="KW-0808">Transferase</keyword>
<dbReference type="PANTHER" id="PTHR10192:SF5">
    <property type="entry name" value="GEPHYRIN"/>
    <property type="match status" value="1"/>
</dbReference>
<dbReference type="Proteomes" id="UP000202440">
    <property type="component" value="Chromosome"/>
</dbReference>
<proteinExistence type="inferred from homology"/>
<comment type="cofactor">
    <cofactor evidence="1 11">
        <name>Mg(2+)</name>
        <dbReference type="ChEBI" id="CHEBI:18420"/>
    </cofactor>
</comment>
<dbReference type="UniPathway" id="UPA00344"/>
<keyword evidence="7 11" id="KW-0479">Metal-binding</keyword>
<dbReference type="InterPro" id="IPR036135">
    <property type="entry name" value="MoeA_linker/N_sf"/>
</dbReference>
<dbReference type="InterPro" id="IPR038987">
    <property type="entry name" value="MoeA-like"/>
</dbReference>
<keyword evidence="9 11" id="KW-0501">Molybdenum cofactor biosynthesis</keyword>
<evidence type="ECO:0000256" key="10">
    <source>
        <dbReference type="ARBA" id="ARBA00047317"/>
    </source>
</evidence>
<evidence type="ECO:0000256" key="3">
    <source>
        <dbReference type="ARBA" id="ARBA00005046"/>
    </source>
</evidence>
<dbReference type="SMART" id="SM00852">
    <property type="entry name" value="MoCF_biosynth"/>
    <property type="match status" value="1"/>
</dbReference>
<dbReference type="Gene3D" id="2.40.340.10">
    <property type="entry name" value="MoeA, C-terminal, domain IV"/>
    <property type="match status" value="1"/>
</dbReference>
<comment type="catalytic activity">
    <reaction evidence="10">
        <text>adenylyl-molybdopterin + molybdate = Mo-molybdopterin + AMP + H(+)</text>
        <dbReference type="Rhea" id="RHEA:35047"/>
        <dbReference type="ChEBI" id="CHEBI:15378"/>
        <dbReference type="ChEBI" id="CHEBI:36264"/>
        <dbReference type="ChEBI" id="CHEBI:62727"/>
        <dbReference type="ChEBI" id="CHEBI:71302"/>
        <dbReference type="ChEBI" id="CHEBI:456215"/>
        <dbReference type="EC" id="2.10.1.1"/>
    </reaction>
</comment>
<evidence type="ECO:0000256" key="6">
    <source>
        <dbReference type="ARBA" id="ARBA00022679"/>
    </source>
</evidence>
<dbReference type="PROSITE" id="PS01079">
    <property type="entry name" value="MOCF_BIOSYNTHESIS_2"/>
    <property type="match status" value="1"/>
</dbReference>
<protein>
    <recommendedName>
        <fullName evidence="11">Molybdopterin molybdenumtransferase</fullName>
        <ecNumber evidence="11">2.10.1.1</ecNumber>
    </recommendedName>
</protein>
<gene>
    <name evidence="13" type="ORF">CHH28_09325</name>
</gene>
<dbReference type="InterPro" id="IPR005110">
    <property type="entry name" value="MoeA_linker/N"/>
</dbReference>
<dbReference type="Gene3D" id="3.90.105.10">
    <property type="entry name" value="Molybdopterin biosynthesis moea protein, domain 2"/>
    <property type="match status" value="1"/>
</dbReference>
<dbReference type="Pfam" id="PF03453">
    <property type="entry name" value="MoeA_N"/>
    <property type="match status" value="1"/>
</dbReference>
<dbReference type="SUPFAM" id="SSF63882">
    <property type="entry name" value="MoeA N-terminal region -like"/>
    <property type="match status" value="1"/>
</dbReference>
<dbReference type="InterPro" id="IPR008284">
    <property type="entry name" value="MoCF_biosynth_CS"/>
</dbReference>
<dbReference type="InterPro" id="IPR001453">
    <property type="entry name" value="MoaB/Mog_dom"/>
</dbReference>
<dbReference type="GO" id="GO:0061599">
    <property type="term" value="F:molybdopterin molybdotransferase activity"/>
    <property type="evidence" value="ECO:0007669"/>
    <property type="project" value="UniProtKB-UniRule"/>
</dbReference>
<evidence type="ECO:0000256" key="2">
    <source>
        <dbReference type="ARBA" id="ARBA00002901"/>
    </source>
</evidence>
<evidence type="ECO:0000256" key="5">
    <source>
        <dbReference type="ARBA" id="ARBA00022505"/>
    </source>
</evidence>
<dbReference type="Pfam" id="PF03454">
    <property type="entry name" value="MoeA_C"/>
    <property type="match status" value="1"/>
</dbReference>
<evidence type="ECO:0000256" key="1">
    <source>
        <dbReference type="ARBA" id="ARBA00001946"/>
    </source>
</evidence>
<dbReference type="PANTHER" id="PTHR10192">
    <property type="entry name" value="MOLYBDOPTERIN BIOSYNTHESIS PROTEIN"/>
    <property type="match status" value="1"/>
</dbReference>
<dbReference type="Pfam" id="PF00994">
    <property type="entry name" value="MoCF_biosynth"/>
    <property type="match status" value="1"/>
</dbReference>
<dbReference type="AlphaFoldDB" id="A0A222FJC8"/>
<evidence type="ECO:0000256" key="4">
    <source>
        <dbReference type="ARBA" id="ARBA00010763"/>
    </source>
</evidence>
<organism evidence="13 14">
    <name type="scientific">Bacterioplanes sanyensis</name>
    <dbReference type="NCBI Taxonomy" id="1249553"/>
    <lineage>
        <taxon>Bacteria</taxon>
        <taxon>Pseudomonadati</taxon>
        <taxon>Pseudomonadota</taxon>
        <taxon>Gammaproteobacteria</taxon>
        <taxon>Oceanospirillales</taxon>
        <taxon>Oceanospirillaceae</taxon>
        <taxon>Bacterioplanes</taxon>
    </lineage>
</organism>
<evidence type="ECO:0000256" key="9">
    <source>
        <dbReference type="ARBA" id="ARBA00023150"/>
    </source>
</evidence>
<comment type="pathway">
    <text evidence="3 11">Cofactor biosynthesis; molybdopterin biosynthesis.</text>
</comment>
<evidence type="ECO:0000256" key="11">
    <source>
        <dbReference type="RuleBase" id="RU365090"/>
    </source>
</evidence>
<dbReference type="OrthoDB" id="9804758at2"/>
<dbReference type="InterPro" id="IPR036688">
    <property type="entry name" value="MoeA_C_domain_IV_sf"/>
</dbReference>
<dbReference type="RefSeq" id="WP_094060056.1">
    <property type="nucleotide sequence ID" value="NZ_CP022530.1"/>
</dbReference>
<keyword evidence="14" id="KW-1185">Reference proteome</keyword>
<keyword evidence="5 11" id="KW-0500">Molybdenum</keyword>
<comment type="similarity">
    <text evidence="4 11">Belongs to the MoeA family.</text>
</comment>
<dbReference type="Gene3D" id="2.170.190.11">
    <property type="entry name" value="Molybdopterin biosynthesis moea protein, domain 3"/>
    <property type="match status" value="1"/>
</dbReference>
<evidence type="ECO:0000259" key="12">
    <source>
        <dbReference type="SMART" id="SM00852"/>
    </source>
</evidence>
<accession>A0A222FJC8</accession>
<dbReference type="EC" id="2.10.1.1" evidence="11"/>
<reference evidence="13 14" key="1">
    <citation type="submission" date="2017-07" db="EMBL/GenBank/DDBJ databases">
        <title>Annotated genome sequence of Bacterioplanes sanyensis isolated from Red Sea.</title>
        <authorList>
            <person name="Rehman Z.U."/>
        </authorList>
    </citation>
    <scope>NUCLEOTIDE SEQUENCE [LARGE SCALE GENOMIC DNA]</scope>
    <source>
        <strain evidence="13 14">NV9</strain>
    </source>
</reference>
<dbReference type="SUPFAM" id="SSF53218">
    <property type="entry name" value="Molybdenum cofactor biosynthesis proteins"/>
    <property type="match status" value="1"/>
</dbReference>
<evidence type="ECO:0000256" key="7">
    <source>
        <dbReference type="ARBA" id="ARBA00022723"/>
    </source>
</evidence>
<evidence type="ECO:0000313" key="13">
    <source>
        <dbReference type="EMBL" id="ASP38870.1"/>
    </source>
</evidence>
<sequence>MSLCDQPGLVPLERALAYLAERVSAVAETENVPLALLDARVLAQAVCSPMNVPPHDNAIMDGYAVCGETPPWRLCGQALAGHPYSEPLQAGQCVRIMTGAVVPDGTERVIMQEVCQLDGDWLQTDSLGELGANIRRCGADVAQGSEILPAGTRLGPAQQGMLASIGVASAEVKRRPVAAVFSTGDELVEPGHTLAAGQIYDSNLSMIVSLLSRLGCEVLNLGRASDDETSVQQMLAEADLKADLVVTSGGVSVGDADHLRSVVSSMGELEMWRLAIKPGKPFAFGRLPSSWFMGLPGNPMSALVTLDQLGAELVRLLSGACSQPRLRLPAVAQTQMYKVPGRQDFQRGVYRVTEQGLTVRSLAKQNSALLSTMAEANCFVVLEQERGDVAVGEAVTIEPFDHLLMS</sequence>
<evidence type="ECO:0000313" key="14">
    <source>
        <dbReference type="Proteomes" id="UP000202440"/>
    </source>
</evidence>
<dbReference type="FunFam" id="3.40.980.10:FF:000004">
    <property type="entry name" value="Molybdopterin molybdenumtransferase"/>
    <property type="match status" value="1"/>
</dbReference>
<name>A0A222FJC8_9GAMM</name>
<dbReference type="KEGG" id="bsan:CHH28_09325"/>
<dbReference type="CDD" id="cd00887">
    <property type="entry name" value="MoeA"/>
    <property type="match status" value="1"/>
</dbReference>
<dbReference type="GO" id="GO:0046872">
    <property type="term" value="F:metal ion binding"/>
    <property type="evidence" value="ECO:0007669"/>
    <property type="project" value="UniProtKB-UniRule"/>
</dbReference>
<keyword evidence="8 11" id="KW-0460">Magnesium</keyword>
<dbReference type="NCBIfam" id="NF045515">
    <property type="entry name" value="Glp_gephyrin"/>
    <property type="match status" value="1"/>
</dbReference>